<feature type="transmembrane region" description="Helical" evidence="3">
    <location>
        <begin position="499"/>
        <end position="517"/>
    </location>
</feature>
<evidence type="ECO:0000313" key="5">
    <source>
        <dbReference type="Proteomes" id="UP000198418"/>
    </source>
</evidence>
<feature type="transmembrane region" description="Helical" evidence="3">
    <location>
        <begin position="120"/>
        <end position="139"/>
    </location>
</feature>
<keyword evidence="3" id="KW-0472">Membrane</keyword>
<feature type="transmembrane region" description="Helical" evidence="3">
    <location>
        <begin position="431"/>
        <end position="452"/>
    </location>
</feature>
<feature type="transmembrane region" description="Helical" evidence="3">
    <location>
        <begin position="552"/>
        <end position="570"/>
    </location>
</feature>
<protein>
    <submittedName>
        <fullName evidence="4">Uncharacterized membrane protein</fullName>
    </submittedName>
</protein>
<sequence length="902" mass="93044">MVDDALVFFSATPFLLAALGAIGFFLALNARARLKRLERLAQDLELSQRLLREALAALSAQSPSAAQQSGDRASVVSDIPPDPADWSPEPLEPEPARDFGPIAPPPQPPASLEERIGTRWVVYVGGLALALGGLLLARYAVEQGLFGPAMRIACGLALAVALIGFGEKLRRRDRATNAATPTPAVLTAAGTTTAFGVIYAAHALYGFIGPGLAFVALGAAALATLLAALLHGPAIAGLGLIGALGAPLLVHSSHPSPWPLAIYLVLVVGAASALARLRRWGWLAISGTVGAAAWGGVMMQGRPEIVAAPTQLHFAFHTALAVWLYALDRRALFARFALRQTLANVAPALFAVFAGAQFAELATQGGIGALWSICIAAIIGALALAGASRPAVAPGLLLAAGAVVVELLIMWPRFIDLTTRPEVGELAHPALFYTLALAGSGAVAALSGRALWRTENLSRGATTLLASAAALTPLLALWVTREASLDSGEIATLSAKAMWAGAALALASGFSAFAGALRRRRPQMASDRLALGLMASGGFAAMALGLNFALESGALTIALALSALGAAFVASRLDISALRKAVAAMGLVVAARLVWDPRIVGDDLGATPILNWLLFGYGVPAAAFGLAAHLLGRSRQDGATRIAQTLAIAFSALLAFFEIRHAMTGGDMTAARASLSEFGLYAIAGFGFAHALLRLDARGARPVLGWFSRAFAIGATAGSTFGLLIAKNPYLDAVPVEGGVVLNALLLGYALPAATAAALANVAAPPGWLVRMTRLIALALTFAYVTLETRRVFQGAALGWKAEAGSLEVYAYSAVWLALGVALLGYGLLRRSLEARIASAGVVLLAVLKVFLYDLGALEGAARAFSFICLGAVLIGIGLVYQKLVFRASGAAPDDGPDRPEA</sequence>
<feature type="transmembrane region" description="Helical" evidence="3">
    <location>
        <begin position="643"/>
        <end position="663"/>
    </location>
</feature>
<dbReference type="PANTHER" id="PTHR38434:SF1">
    <property type="entry name" value="BLL2549 PROTEIN"/>
    <property type="match status" value="1"/>
</dbReference>
<feature type="transmembrane region" description="Helical" evidence="3">
    <location>
        <begin position="738"/>
        <end position="760"/>
    </location>
</feature>
<feature type="transmembrane region" description="Helical" evidence="3">
    <location>
        <begin position="282"/>
        <end position="299"/>
    </location>
</feature>
<keyword evidence="3" id="KW-0812">Transmembrane</keyword>
<feature type="transmembrane region" description="Helical" evidence="3">
    <location>
        <begin position="577"/>
        <end position="595"/>
    </location>
</feature>
<organism evidence="4 5">
    <name type="scientific">Rhodoblastus acidophilus</name>
    <name type="common">Rhodopseudomonas acidophila</name>
    <dbReference type="NCBI Taxonomy" id="1074"/>
    <lineage>
        <taxon>Bacteria</taxon>
        <taxon>Pseudomonadati</taxon>
        <taxon>Pseudomonadota</taxon>
        <taxon>Alphaproteobacteria</taxon>
        <taxon>Hyphomicrobiales</taxon>
        <taxon>Rhodoblastaceae</taxon>
        <taxon>Rhodoblastus</taxon>
    </lineage>
</organism>
<feature type="transmembrane region" description="Helical" evidence="3">
    <location>
        <begin position="610"/>
        <end position="631"/>
    </location>
</feature>
<feature type="transmembrane region" description="Helical" evidence="3">
    <location>
        <begin position="207"/>
        <end position="227"/>
    </location>
</feature>
<accession>A0A212PYK7</accession>
<dbReference type="Proteomes" id="UP000198418">
    <property type="component" value="Unassembled WGS sequence"/>
</dbReference>
<gene>
    <name evidence="4" type="ORF">SAMN06265338_101203</name>
</gene>
<dbReference type="PIRSF" id="PIRSF035905">
    <property type="entry name" value="UCP035905_mp"/>
    <property type="match status" value="1"/>
</dbReference>
<feature type="transmembrane region" description="Helical" evidence="3">
    <location>
        <begin position="461"/>
        <end position="479"/>
    </location>
</feature>
<keyword evidence="1" id="KW-0175">Coiled coil</keyword>
<feature type="transmembrane region" description="Helical" evidence="3">
    <location>
        <begin position="6"/>
        <end position="28"/>
    </location>
</feature>
<feature type="transmembrane region" description="Helical" evidence="3">
    <location>
        <begin position="258"/>
        <end position="275"/>
    </location>
</feature>
<reference evidence="5" key="1">
    <citation type="submission" date="2017-06" db="EMBL/GenBank/DDBJ databases">
        <authorList>
            <person name="Varghese N."/>
            <person name="Submissions S."/>
        </authorList>
    </citation>
    <scope>NUCLEOTIDE SEQUENCE [LARGE SCALE GENOMIC DNA]</scope>
    <source>
        <strain evidence="5">DSM 137</strain>
    </source>
</reference>
<feature type="transmembrane region" description="Helical" evidence="3">
    <location>
        <begin position="772"/>
        <end position="789"/>
    </location>
</feature>
<feature type="transmembrane region" description="Helical" evidence="3">
    <location>
        <begin position="145"/>
        <end position="166"/>
    </location>
</feature>
<feature type="transmembrane region" description="Helical" evidence="3">
    <location>
        <begin position="305"/>
        <end position="326"/>
    </location>
</feature>
<feature type="transmembrane region" description="Helical" evidence="3">
    <location>
        <begin position="809"/>
        <end position="829"/>
    </location>
</feature>
<keyword evidence="5" id="KW-1185">Reference proteome</keyword>
<feature type="transmembrane region" description="Helical" evidence="3">
    <location>
        <begin position="707"/>
        <end position="726"/>
    </location>
</feature>
<feature type="transmembrane region" description="Helical" evidence="3">
    <location>
        <begin position="365"/>
        <end position="384"/>
    </location>
</feature>
<dbReference type="EMBL" id="FYDG01000001">
    <property type="protein sequence ID" value="SNB52191.1"/>
    <property type="molecule type" value="Genomic_DNA"/>
</dbReference>
<dbReference type="InterPro" id="IPR014600">
    <property type="entry name" value="UCP035905_mem"/>
</dbReference>
<name>A0A212PYK7_RHOAC</name>
<evidence type="ECO:0000313" key="4">
    <source>
        <dbReference type="EMBL" id="SNB52191.1"/>
    </source>
</evidence>
<feature type="transmembrane region" description="Helical" evidence="3">
    <location>
        <begin position="338"/>
        <end position="359"/>
    </location>
</feature>
<feature type="transmembrane region" description="Helical" evidence="3">
    <location>
        <begin position="861"/>
        <end position="881"/>
    </location>
</feature>
<evidence type="ECO:0000256" key="1">
    <source>
        <dbReference type="SAM" id="Coils"/>
    </source>
</evidence>
<proteinExistence type="predicted"/>
<dbReference type="AlphaFoldDB" id="A0A212PYK7"/>
<feature type="region of interest" description="Disordered" evidence="2">
    <location>
        <begin position="62"/>
        <end position="110"/>
    </location>
</feature>
<dbReference type="Pfam" id="PF10101">
    <property type="entry name" value="DUF2339"/>
    <property type="match status" value="1"/>
</dbReference>
<dbReference type="InterPro" id="IPR019286">
    <property type="entry name" value="DUF2339_TM"/>
</dbReference>
<feature type="transmembrane region" description="Helical" evidence="3">
    <location>
        <begin position="836"/>
        <end position="855"/>
    </location>
</feature>
<dbReference type="PANTHER" id="PTHR38434">
    <property type="entry name" value="BLL2549 PROTEIN"/>
    <property type="match status" value="1"/>
</dbReference>
<evidence type="ECO:0000256" key="3">
    <source>
        <dbReference type="SAM" id="Phobius"/>
    </source>
</evidence>
<evidence type="ECO:0000256" key="2">
    <source>
        <dbReference type="SAM" id="MobiDB-lite"/>
    </source>
</evidence>
<feature type="coiled-coil region" evidence="1">
    <location>
        <begin position="27"/>
        <end position="57"/>
    </location>
</feature>
<feature type="transmembrane region" description="Helical" evidence="3">
    <location>
        <begin position="678"/>
        <end position="695"/>
    </location>
</feature>
<feature type="transmembrane region" description="Helical" evidence="3">
    <location>
        <begin position="529"/>
        <end position="546"/>
    </location>
</feature>
<feature type="transmembrane region" description="Helical" evidence="3">
    <location>
        <begin position="234"/>
        <end position="252"/>
    </location>
</feature>
<keyword evidence="3" id="KW-1133">Transmembrane helix</keyword>
<feature type="transmembrane region" description="Helical" evidence="3">
    <location>
        <begin position="391"/>
        <end position="411"/>
    </location>
</feature>
<feature type="transmembrane region" description="Helical" evidence="3">
    <location>
        <begin position="178"/>
        <end position="201"/>
    </location>
</feature>